<evidence type="ECO:0000256" key="2">
    <source>
        <dbReference type="HAMAP-Rule" id="MF_00460"/>
    </source>
</evidence>
<comment type="caution">
    <text evidence="4">The sequence shown here is derived from an EMBL/GenBank/DDBJ whole genome shotgun (WGS) entry which is preliminary data.</text>
</comment>
<feature type="compositionally biased region" description="Basic residues" evidence="3">
    <location>
        <begin position="98"/>
        <end position="109"/>
    </location>
</feature>
<name>A0A853G7F0_9BURK</name>
<accession>A0A853G7F0</accession>
<evidence type="ECO:0000256" key="1">
    <source>
        <dbReference type="ARBA" id="ARBA00010645"/>
    </source>
</evidence>
<protein>
    <recommendedName>
        <fullName evidence="2">UPF0125 protein H0A72_14695</fullName>
    </recommendedName>
</protein>
<dbReference type="Pfam" id="PF03658">
    <property type="entry name" value="Ub-RnfH"/>
    <property type="match status" value="1"/>
</dbReference>
<dbReference type="InterPro" id="IPR005346">
    <property type="entry name" value="RnfH"/>
</dbReference>
<dbReference type="Gene3D" id="3.10.20.280">
    <property type="entry name" value="RnfH-like"/>
    <property type="match status" value="1"/>
</dbReference>
<dbReference type="EMBL" id="JACCEM010000007">
    <property type="protein sequence ID" value="NYT50566.1"/>
    <property type="molecule type" value="Genomic_DNA"/>
</dbReference>
<dbReference type="SUPFAM" id="SSF54285">
    <property type="entry name" value="MoaD/ThiS"/>
    <property type="match status" value="1"/>
</dbReference>
<evidence type="ECO:0000313" key="4">
    <source>
        <dbReference type="EMBL" id="NYT50566.1"/>
    </source>
</evidence>
<gene>
    <name evidence="4" type="ORF">H0A72_14695</name>
</gene>
<evidence type="ECO:0000256" key="3">
    <source>
        <dbReference type="SAM" id="MobiDB-lite"/>
    </source>
</evidence>
<evidence type="ECO:0000313" key="5">
    <source>
        <dbReference type="Proteomes" id="UP000559809"/>
    </source>
</evidence>
<dbReference type="InterPro" id="IPR016155">
    <property type="entry name" value="Mopterin_synth/thiamin_S_b"/>
</dbReference>
<dbReference type="InterPro" id="IPR037021">
    <property type="entry name" value="RnfH_sf"/>
</dbReference>
<dbReference type="PANTHER" id="PTHR37483">
    <property type="entry name" value="UPF0125 PROTEIN RATB"/>
    <property type="match status" value="1"/>
</dbReference>
<keyword evidence="5" id="KW-1185">Reference proteome</keyword>
<comment type="similarity">
    <text evidence="1 2">Belongs to the UPF0125 (RnfH) family.</text>
</comment>
<dbReference type="PANTHER" id="PTHR37483:SF1">
    <property type="entry name" value="UPF0125 PROTEIN RATB"/>
    <property type="match status" value="1"/>
</dbReference>
<dbReference type="NCBIfam" id="NF002490">
    <property type="entry name" value="PRK01777.1"/>
    <property type="match status" value="1"/>
</dbReference>
<sequence length="120" mass="13589">MGMIRVELVYAQPASVWRRPLLLPPGSTVGEAVAASGFADSFPEYPMHELKVGVYGQLCDSGRELADLDRVEIYRPLVFDPMESRRRRALHRKAFMTKSKNRPRRRKARIAAGLLPPDPE</sequence>
<reference evidence="4 5" key="1">
    <citation type="submission" date="2020-07" db="EMBL/GenBank/DDBJ databases">
        <title>Taxonomic revisions and descriptions of new bacterial species based on genomic comparisons in the high-G+C-content subgroup of the family Alcaligenaceae.</title>
        <authorList>
            <person name="Szabo A."/>
            <person name="Felfoldi T."/>
        </authorList>
    </citation>
    <scope>NUCLEOTIDE SEQUENCE [LARGE SCALE GENOMIC DNA]</scope>
    <source>
        <strain evidence="4 5">LMG 24012</strain>
    </source>
</reference>
<feature type="region of interest" description="Disordered" evidence="3">
    <location>
        <begin position="98"/>
        <end position="120"/>
    </location>
</feature>
<dbReference type="AlphaFoldDB" id="A0A853G7F0"/>
<dbReference type="Proteomes" id="UP000559809">
    <property type="component" value="Unassembled WGS sequence"/>
</dbReference>
<dbReference type="HAMAP" id="MF_00460">
    <property type="entry name" value="UPF0125_RnfH"/>
    <property type="match status" value="1"/>
</dbReference>
<proteinExistence type="inferred from homology"/>
<organism evidence="4 5">
    <name type="scientific">Parapusillimonas granuli</name>
    <dbReference type="NCBI Taxonomy" id="380911"/>
    <lineage>
        <taxon>Bacteria</taxon>
        <taxon>Pseudomonadati</taxon>
        <taxon>Pseudomonadota</taxon>
        <taxon>Betaproteobacteria</taxon>
        <taxon>Burkholderiales</taxon>
        <taxon>Alcaligenaceae</taxon>
        <taxon>Parapusillimonas</taxon>
    </lineage>
</organism>